<evidence type="ECO:0000256" key="3">
    <source>
        <dbReference type="ARBA" id="ARBA00022692"/>
    </source>
</evidence>
<evidence type="ECO:0000259" key="7">
    <source>
        <dbReference type="PROSITE" id="PS50850"/>
    </source>
</evidence>
<feature type="transmembrane region" description="Helical" evidence="6">
    <location>
        <begin position="12"/>
        <end position="33"/>
    </location>
</feature>
<dbReference type="RefSeq" id="WP_342590300.1">
    <property type="nucleotide sequence ID" value="NZ_BMEL01000004.1"/>
</dbReference>
<comment type="subcellular location">
    <subcellularLocation>
        <location evidence="1">Cell membrane</location>
        <topology evidence="1">Multi-pass membrane protein</topology>
    </subcellularLocation>
</comment>
<dbReference type="GO" id="GO:0022857">
    <property type="term" value="F:transmembrane transporter activity"/>
    <property type="evidence" value="ECO:0007669"/>
    <property type="project" value="InterPro"/>
</dbReference>
<dbReference type="Proteomes" id="UP000660110">
    <property type="component" value="Unassembled WGS sequence"/>
</dbReference>
<keyword evidence="2" id="KW-0813">Transport</keyword>
<dbReference type="PROSITE" id="PS50850">
    <property type="entry name" value="MFS"/>
    <property type="match status" value="1"/>
</dbReference>
<evidence type="ECO:0000256" key="2">
    <source>
        <dbReference type="ARBA" id="ARBA00022448"/>
    </source>
</evidence>
<evidence type="ECO:0000256" key="1">
    <source>
        <dbReference type="ARBA" id="ARBA00004651"/>
    </source>
</evidence>
<dbReference type="InterPro" id="IPR020846">
    <property type="entry name" value="MFS_dom"/>
</dbReference>
<keyword evidence="5 6" id="KW-0472">Membrane</keyword>
<dbReference type="AlphaFoldDB" id="A0A917EXW0"/>
<keyword evidence="3 6" id="KW-0812">Transmembrane</keyword>
<organism evidence="8 9">
    <name type="scientific">Halobacillus andaensis</name>
    <dbReference type="NCBI Taxonomy" id="1176239"/>
    <lineage>
        <taxon>Bacteria</taxon>
        <taxon>Bacillati</taxon>
        <taxon>Bacillota</taxon>
        <taxon>Bacilli</taxon>
        <taxon>Bacillales</taxon>
        <taxon>Bacillaceae</taxon>
        <taxon>Halobacillus</taxon>
    </lineage>
</organism>
<sequence>MLFTSFSVSGVTLFFGLNSFAWLALVLSVLYGISEQIRSITLETYLQNEATVDDLPKIYGAQGAITSLTFGLSSLLLGGMADVFGVQYVFLLAGILLAIAAVYIGVACQYFPITYTNGHDA</sequence>
<name>A0A917EXW0_HALAA</name>
<protein>
    <recommendedName>
        <fullName evidence="7">Major facilitator superfamily (MFS) profile domain-containing protein</fullName>
    </recommendedName>
</protein>
<comment type="caution">
    <text evidence="8">The sequence shown here is derived from an EMBL/GenBank/DDBJ whole genome shotgun (WGS) entry which is preliminary data.</text>
</comment>
<dbReference type="InterPro" id="IPR011701">
    <property type="entry name" value="MFS"/>
</dbReference>
<dbReference type="InterPro" id="IPR036259">
    <property type="entry name" value="MFS_trans_sf"/>
</dbReference>
<feature type="transmembrane region" description="Helical" evidence="6">
    <location>
        <begin position="89"/>
        <end position="113"/>
    </location>
</feature>
<reference evidence="8" key="2">
    <citation type="submission" date="2020-09" db="EMBL/GenBank/DDBJ databases">
        <authorList>
            <person name="Sun Q."/>
            <person name="Zhou Y."/>
        </authorList>
    </citation>
    <scope>NUCLEOTIDE SEQUENCE</scope>
    <source>
        <strain evidence="8">CGMCC 1.12153</strain>
    </source>
</reference>
<dbReference type="Gene3D" id="1.20.1250.20">
    <property type="entry name" value="MFS general substrate transporter like domains"/>
    <property type="match status" value="1"/>
</dbReference>
<reference evidence="8" key="1">
    <citation type="journal article" date="2014" name="Int. J. Syst. Evol. Microbiol.">
        <title>Complete genome sequence of Corynebacterium casei LMG S-19264T (=DSM 44701T), isolated from a smear-ripened cheese.</title>
        <authorList>
            <consortium name="US DOE Joint Genome Institute (JGI-PGF)"/>
            <person name="Walter F."/>
            <person name="Albersmeier A."/>
            <person name="Kalinowski J."/>
            <person name="Ruckert C."/>
        </authorList>
    </citation>
    <scope>NUCLEOTIDE SEQUENCE</scope>
    <source>
        <strain evidence="8">CGMCC 1.12153</strain>
    </source>
</reference>
<accession>A0A917EXW0</accession>
<evidence type="ECO:0000313" key="9">
    <source>
        <dbReference type="Proteomes" id="UP000660110"/>
    </source>
</evidence>
<dbReference type="GO" id="GO:0005886">
    <property type="term" value="C:plasma membrane"/>
    <property type="evidence" value="ECO:0007669"/>
    <property type="project" value="UniProtKB-SubCell"/>
</dbReference>
<proteinExistence type="predicted"/>
<keyword evidence="9" id="KW-1185">Reference proteome</keyword>
<keyword evidence="4 6" id="KW-1133">Transmembrane helix</keyword>
<evidence type="ECO:0000256" key="6">
    <source>
        <dbReference type="SAM" id="Phobius"/>
    </source>
</evidence>
<evidence type="ECO:0000256" key="5">
    <source>
        <dbReference type="ARBA" id="ARBA00023136"/>
    </source>
</evidence>
<evidence type="ECO:0000313" key="8">
    <source>
        <dbReference type="EMBL" id="GGF28454.1"/>
    </source>
</evidence>
<gene>
    <name evidence="8" type="ORF">GCM10010954_29390</name>
</gene>
<dbReference type="SUPFAM" id="SSF103473">
    <property type="entry name" value="MFS general substrate transporter"/>
    <property type="match status" value="1"/>
</dbReference>
<dbReference type="Pfam" id="PF07690">
    <property type="entry name" value="MFS_1"/>
    <property type="match status" value="1"/>
</dbReference>
<feature type="domain" description="Major facilitator superfamily (MFS) profile" evidence="7">
    <location>
        <begin position="20"/>
        <end position="121"/>
    </location>
</feature>
<evidence type="ECO:0000256" key="4">
    <source>
        <dbReference type="ARBA" id="ARBA00022989"/>
    </source>
</evidence>
<feature type="transmembrane region" description="Helical" evidence="6">
    <location>
        <begin position="58"/>
        <end position="77"/>
    </location>
</feature>
<dbReference type="EMBL" id="BMEL01000004">
    <property type="protein sequence ID" value="GGF28454.1"/>
    <property type="molecule type" value="Genomic_DNA"/>
</dbReference>